<dbReference type="InterPro" id="IPR050723">
    <property type="entry name" value="CFA/CMAS"/>
</dbReference>
<comment type="similarity">
    <text evidence="1">Belongs to the CFA/CMAS family.</text>
</comment>
<dbReference type="Proteomes" id="UP000297890">
    <property type="component" value="Unassembled WGS sequence"/>
</dbReference>
<sequence>MSSQPPIILQRGAALPALPWSLRLLTRILARAEYGQLELRLPDGREMHVRGRRPGPQATLVLHRPRLIGRLLTGGDTGLLESYVDGDWESPDLTRFLLWGAANEACFGGVADGFVLWRALRTLYHWRHRNTRTGSRRNIAAHYDLGNDFYALWLDSTMTYSSALFASETDTLETAQVRKYQRLIDQLEIGAGHRVLEIGSGWGGFAIQAARQTGCQVTSVTLSAAQLEEARRRAWRAGVADRIRFELMDYRDLSGHYDRIVSIEMFEAVGEQYWPDYFRQVHDLLKPRGRAGIQVITIEEKRFQDYRKSADFIQRYIFPGGMLPSPERFFDQAEDAGLELVDVKTFGKDYARTLACWDGAVHRQSHALAELGYDARFQRLWHAYLCYCEAGFTTGRIDVMQAILARD</sequence>
<proteinExistence type="inferred from homology"/>
<dbReference type="Pfam" id="PF02353">
    <property type="entry name" value="CMAS"/>
    <property type="match status" value="1"/>
</dbReference>
<evidence type="ECO:0000256" key="2">
    <source>
        <dbReference type="ARBA" id="ARBA00022603"/>
    </source>
</evidence>
<dbReference type="PANTHER" id="PTHR43667:SF2">
    <property type="entry name" value="FATTY ACID C-METHYL TRANSFERASE"/>
    <property type="match status" value="1"/>
</dbReference>
<evidence type="ECO:0000256" key="5">
    <source>
        <dbReference type="ARBA" id="ARBA00023098"/>
    </source>
</evidence>
<dbReference type="GO" id="GO:0008610">
    <property type="term" value="P:lipid biosynthetic process"/>
    <property type="evidence" value="ECO:0007669"/>
    <property type="project" value="InterPro"/>
</dbReference>
<dbReference type="GO" id="GO:0008168">
    <property type="term" value="F:methyltransferase activity"/>
    <property type="evidence" value="ECO:0007669"/>
    <property type="project" value="UniProtKB-KW"/>
</dbReference>
<dbReference type="PANTHER" id="PTHR43667">
    <property type="entry name" value="CYCLOPROPANE-FATTY-ACYL-PHOSPHOLIPID SYNTHASE"/>
    <property type="match status" value="1"/>
</dbReference>
<reference evidence="7 8" key="1">
    <citation type="journal article" date="2019" name="ISME J.">
        <title>Candidatus Macondimonas diazotrophica, a novel gammaproteobacterial genus dominating crude-oil-contaminated coastal sediments.</title>
        <authorList>
            <person name="Karthikeyan S."/>
            <person name="Konstantinidis K."/>
        </authorList>
    </citation>
    <scope>NUCLEOTIDE SEQUENCE [LARGE SCALE GENOMIC DNA]</scope>
    <source>
        <strain evidence="7 8">KTK01</strain>
    </source>
</reference>
<dbReference type="EMBL" id="SRIO01000001">
    <property type="protein sequence ID" value="TFZ83981.1"/>
    <property type="molecule type" value="Genomic_DNA"/>
</dbReference>
<dbReference type="PIRSF" id="PIRSF003085">
    <property type="entry name" value="CMAS"/>
    <property type="match status" value="1"/>
</dbReference>
<dbReference type="InterPro" id="IPR003333">
    <property type="entry name" value="CMAS"/>
</dbReference>
<evidence type="ECO:0000256" key="3">
    <source>
        <dbReference type="ARBA" id="ARBA00022679"/>
    </source>
</evidence>
<dbReference type="CDD" id="cd02440">
    <property type="entry name" value="AdoMet_MTases"/>
    <property type="match status" value="1"/>
</dbReference>
<evidence type="ECO:0000313" key="7">
    <source>
        <dbReference type="EMBL" id="TFZ83981.1"/>
    </source>
</evidence>
<evidence type="ECO:0000256" key="4">
    <source>
        <dbReference type="ARBA" id="ARBA00022691"/>
    </source>
</evidence>
<dbReference type="GO" id="GO:0032259">
    <property type="term" value="P:methylation"/>
    <property type="evidence" value="ECO:0007669"/>
    <property type="project" value="UniProtKB-KW"/>
</dbReference>
<dbReference type="OrthoDB" id="9782855at2"/>
<keyword evidence="4" id="KW-0949">S-adenosyl-L-methionine</keyword>
<keyword evidence="5" id="KW-0443">Lipid metabolism</keyword>
<evidence type="ECO:0000256" key="1">
    <source>
        <dbReference type="ARBA" id="ARBA00010815"/>
    </source>
</evidence>
<organism evidence="7 8">
    <name type="scientific">Candidatus Macondimonas diazotrophica</name>
    <dbReference type="NCBI Taxonomy" id="2305248"/>
    <lineage>
        <taxon>Bacteria</taxon>
        <taxon>Pseudomonadati</taxon>
        <taxon>Pseudomonadota</taxon>
        <taxon>Gammaproteobacteria</taxon>
        <taxon>Chromatiales</taxon>
        <taxon>Ectothiorhodospiraceae</taxon>
        <taxon>Candidatus Macondimonas</taxon>
    </lineage>
</organism>
<keyword evidence="3 7" id="KW-0808">Transferase</keyword>
<gene>
    <name evidence="7" type="ORF">E4680_00065</name>
</gene>
<dbReference type="InterPro" id="IPR029063">
    <property type="entry name" value="SAM-dependent_MTases_sf"/>
</dbReference>
<comment type="caution">
    <text evidence="7">The sequence shown here is derived from an EMBL/GenBank/DDBJ whole genome shotgun (WGS) entry which is preliminary data.</text>
</comment>
<evidence type="ECO:0000256" key="6">
    <source>
        <dbReference type="PIRSR" id="PIRSR003085-1"/>
    </source>
</evidence>
<name>A0A4Z0FET6_9GAMM</name>
<dbReference type="Gene3D" id="3.40.50.150">
    <property type="entry name" value="Vaccinia Virus protein VP39"/>
    <property type="match status" value="1"/>
</dbReference>
<keyword evidence="2 7" id="KW-0489">Methyltransferase</keyword>
<dbReference type="SUPFAM" id="SSF53335">
    <property type="entry name" value="S-adenosyl-L-methionine-dependent methyltransferases"/>
    <property type="match status" value="1"/>
</dbReference>
<dbReference type="RefSeq" id="WP_135280341.1">
    <property type="nucleotide sequence ID" value="NZ_SRIO01000001.1"/>
</dbReference>
<accession>A0A4Z0FET6</accession>
<evidence type="ECO:0000313" key="8">
    <source>
        <dbReference type="Proteomes" id="UP000297890"/>
    </source>
</evidence>
<feature type="active site" evidence="6">
    <location>
        <position position="388"/>
    </location>
</feature>
<protein>
    <submittedName>
        <fullName evidence="7">Class I SAM-dependent methyltransferase</fullName>
    </submittedName>
</protein>
<dbReference type="AlphaFoldDB" id="A0A4Z0FET6"/>
<keyword evidence="8" id="KW-1185">Reference proteome</keyword>